<dbReference type="EMBL" id="MVHS01000049">
    <property type="protein sequence ID" value="ORA66611.1"/>
    <property type="molecule type" value="Genomic_DNA"/>
</dbReference>
<dbReference type="Gene3D" id="3.40.1000.70">
    <property type="entry name" value="PknH-like extracellular domain"/>
    <property type="match status" value="1"/>
</dbReference>
<name>A0A1X0D2J3_9MYCO</name>
<dbReference type="OrthoDB" id="4626583at2"/>
<dbReference type="PROSITE" id="PS51257">
    <property type="entry name" value="PROKAR_LIPOPROTEIN"/>
    <property type="match status" value="1"/>
</dbReference>
<keyword evidence="2" id="KW-1185">Reference proteome</keyword>
<evidence type="ECO:0000313" key="2">
    <source>
        <dbReference type="Proteomes" id="UP000192801"/>
    </source>
</evidence>
<dbReference type="STRING" id="444597.BST26_16865"/>
<accession>A0A1X0D2J3</accession>
<gene>
    <name evidence="1" type="ORF">BST26_16865</name>
</gene>
<comment type="caution">
    <text evidence="1">The sequence shown here is derived from an EMBL/GenBank/DDBJ whole genome shotgun (WGS) entry which is preliminary data.</text>
</comment>
<organism evidence="1 2">
    <name type="scientific">Mycolicibacterium insubricum</name>
    <dbReference type="NCBI Taxonomy" id="444597"/>
    <lineage>
        <taxon>Bacteria</taxon>
        <taxon>Bacillati</taxon>
        <taxon>Actinomycetota</taxon>
        <taxon>Actinomycetes</taxon>
        <taxon>Mycobacteriales</taxon>
        <taxon>Mycobacteriaceae</taxon>
        <taxon>Mycolicibacterium</taxon>
    </lineage>
</organism>
<sequence>MTVRRWTLVATAAVLLSGCTHPVPGQPVAAEATASTTASSSAPAPASLPDAASLLLPSGSTTPVGTATQTFVGANYYTSADPASCAAAVLFKNSPLIPAGSVQHAESGYTLNGTAMMAESADTYIAALDVNKLRLDAFSAVSSCSGGAVGISPLGTSPSMRLTQFAMGDGTVVWSMLQSGWNCDYAMIAVPHAVVMLSMCDATAGFAMSDWADQRRAQLLTQMN</sequence>
<protein>
    <submittedName>
        <fullName evidence="1">Uncharacterized protein</fullName>
    </submittedName>
</protein>
<dbReference type="InterPro" id="IPR038232">
    <property type="entry name" value="PknH-like_Extracell_sf"/>
</dbReference>
<reference evidence="1 2" key="1">
    <citation type="submission" date="2016-12" db="EMBL/GenBank/DDBJ databases">
        <title>The new phylogeny of genus Mycobacterium.</title>
        <authorList>
            <person name="Tortoli E."/>
            <person name="Trovato A."/>
            <person name="Cirillo D.M."/>
        </authorList>
    </citation>
    <scope>NUCLEOTIDE SEQUENCE [LARGE SCALE GENOMIC DNA]</scope>
    <source>
        <strain evidence="1 2">DSM 45130</strain>
    </source>
</reference>
<proteinExistence type="predicted"/>
<dbReference type="RefSeq" id="WP_110810927.1">
    <property type="nucleotide sequence ID" value="NZ_AP022618.1"/>
</dbReference>
<dbReference type="AlphaFoldDB" id="A0A1X0D2J3"/>
<dbReference type="Proteomes" id="UP000192801">
    <property type="component" value="Unassembled WGS sequence"/>
</dbReference>
<evidence type="ECO:0000313" key="1">
    <source>
        <dbReference type="EMBL" id="ORA66611.1"/>
    </source>
</evidence>